<evidence type="ECO:0000256" key="1">
    <source>
        <dbReference type="ARBA" id="ARBA00010491"/>
    </source>
</evidence>
<dbReference type="InterPro" id="IPR009003">
    <property type="entry name" value="Peptidase_S1_PA"/>
</dbReference>
<feature type="chain" id="PRO_5041486000" description="Dipeptidyl-peptidase" evidence="6">
    <location>
        <begin position="22"/>
        <end position="693"/>
    </location>
</feature>
<dbReference type="EMBL" id="AP027080">
    <property type="protein sequence ID" value="BDU72588.1"/>
    <property type="molecule type" value="Genomic_DNA"/>
</dbReference>
<dbReference type="AlphaFoldDB" id="A0AA48H673"/>
<evidence type="ECO:0000313" key="8">
    <source>
        <dbReference type="Proteomes" id="UP001238179"/>
    </source>
</evidence>
<keyword evidence="8" id="KW-1185">Reference proteome</keyword>
<dbReference type="RefSeq" id="WP_316415501.1">
    <property type="nucleotide sequence ID" value="NZ_AP027080.1"/>
</dbReference>
<reference evidence="8" key="1">
    <citation type="journal article" date="2023" name="Int. J. Syst. Evol. Microbiol.">
        <title>Mesoterricola silvestris gen. nov., sp. nov., Mesoterricola sediminis sp. nov., Geothrix oryzae sp. nov., Geothrix edaphica sp. nov., Geothrix rubra sp. nov., and Geothrix limicola sp. nov., six novel members of Acidobacteriota isolated from soils.</title>
        <authorList>
            <person name="Itoh H."/>
            <person name="Sugisawa Y."/>
            <person name="Mise K."/>
            <person name="Xu Z."/>
            <person name="Kuniyasu M."/>
            <person name="Ushijima N."/>
            <person name="Kawano K."/>
            <person name="Kobayashi E."/>
            <person name="Shiratori Y."/>
            <person name="Masuda Y."/>
            <person name="Senoo K."/>
        </authorList>
    </citation>
    <scope>NUCLEOTIDE SEQUENCE [LARGE SCALE GENOMIC DNA]</scope>
    <source>
        <strain evidence="8">W79</strain>
    </source>
</reference>
<name>A0AA48H673_9BACT</name>
<feature type="signal peptide" evidence="6">
    <location>
        <begin position="1"/>
        <end position="21"/>
    </location>
</feature>
<dbReference type="SUPFAM" id="SSF50494">
    <property type="entry name" value="Trypsin-like serine proteases"/>
    <property type="match status" value="1"/>
</dbReference>
<dbReference type="EC" id="3.4.14.-" evidence="6"/>
<comment type="similarity">
    <text evidence="1 6">Belongs to the peptidase S46 family.</text>
</comment>
<evidence type="ECO:0000256" key="6">
    <source>
        <dbReference type="RuleBase" id="RU366067"/>
    </source>
</evidence>
<dbReference type="Gene3D" id="2.40.10.10">
    <property type="entry name" value="Trypsin-like serine proteases"/>
    <property type="match status" value="1"/>
</dbReference>
<accession>A0AA48H673</accession>
<evidence type="ECO:0000256" key="2">
    <source>
        <dbReference type="ARBA" id="ARBA00022438"/>
    </source>
</evidence>
<dbReference type="Proteomes" id="UP001238179">
    <property type="component" value="Chromosome"/>
</dbReference>
<dbReference type="KEGG" id="msil:METEAL_17620"/>
<evidence type="ECO:0000313" key="7">
    <source>
        <dbReference type="EMBL" id="BDU72588.1"/>
    </source>
</evidence>
<gene>
    <name evidence="7" type="ORF">METEAL_17620</name>
</gene>
<dbReference type="PANTHER" id="PTHR38469">
    <property type="entry name" value="PERIPLASMIC PEPTIDASE SUBFAMILY S1B"/>
    <property type="match status" value="1"/>
</dbReference>
<keyword evidence="2 6" id="KW-0031">Aminopeptidase</keyword>
<dbReference type="InterPro" id="IPR019500">
    <property type="entry name" value="Pep_S46"/>
</dbReference>
<dbReference type="GO" id="GO:0043171">
    <property type="term" value="P:peptide catabolic process"/>
    <property type="evidence" value="ECO:0007669"/>
    <property type="project" value="UniProtKB-UniRule"/>
</dbReference>
<dbReference type="GO" id="GO:0070009">
    <property type="term" value="F:serine-type aminopeptidase activity"/>
    <property type="evidence" value="ECO:0007669"/>
    <property type="project" value="UniProtKB-UniRule"/>
</dbReference>
<protein>
    <recommendedName>
        <fullName evidence="6">Dipeptidyl-peptidase</fullName>
        <ecNumber evidence="6">3.4.14.-</ecNumber>
    </recommendedName>
</protein>
<keyword evidence="6" id="KW-0720">Serine protease</keyword>
<organism evidence="7 8">
    <name type="scientific">Mesoterricola silvestris</name>
    <dbReference type="NCBI Taxonomy" id="2927979"/>
    <lineage>
        <taxon>Bacteria</taxon>
        <taxon>Pseudomonadati</taxon>
        <taxon>Acidobacteriota</taxon>
        <taxon>Holophagae</taxon>
        <taxon>Holophagales</taxon>
        <taxon>Holophagaceae</taxon>
        <taxon>Mesoterricola</taxon>
    </lineage>
</organism>
<keyword evidence="3 6" id="KW-0645">Protease</keyword>
<keyword evidence="5 6" id="KW-0378">Hydrolase</keyword>
<evidence type="ECO:0000256" key="3">
    <source>
        <dbReference type="ARBA" id="ARBA00022670"/>
    </source>
</evidence>
<dbReference type="Pfam" id="PF10459">
    <property type="entry name" value="Peptidase_S46"/>
    <property type="match status" value="1"/>
</dbReference>
<keyword evidence="4 6" id="KW-0732">Signal</keyword>
<proteinExistence type="inferred from homology"/>
<evidence type="ECO:0000256" key="5">
    <source>
        <dbReference type="ARBA" id="ARBA00022801"/>
    </source>
</evidence>
<dbReference type="InterPro" id="IPR043504">
    <property type="entry name" value="Peptidase_S1_PA_chymotrypsin"/>
</dbReference>
<evidence type="ECO:0000256" key="4">
    <source>
        <dbReference type="ARBA" id="ARBA00022729"/>
    </source>
</evidence>
<sequence length="693" mass="75485">MHLRSSVLTAMAVLLAAPALRSDEGMWTFDNVPAARMKAAYGFAPDAAWLRHLQLATVRFPGGTGAFVSAEGLVITNHHVGRSSIQQVATADRDYIRGGFTAADRAHELKVPGLELMMLVSTQDVTARVREAAKGLPEAEALKARRNAISALIKAEEARTGLTWQAVNLYHGGEHWLYGYRKFTDVRLVAAPELQLASFGGDPDNYTFPRHNLDFALFRVYENGAPYRPEAFLPWATSPLRNGDLTLVSGHPGTTYRQETFAQMSYARDVSIPARIATQLRRRAALVAFAATGDEPRRITADAIYGIDNGVKRMEGMLLGLRKPGNLEKVEKAEQELKARVERDPALKAAVLPSWDRIAQAVKRQKELLGETSLLAVRDVLGSDFLLKALTLVRMPAEAALPTDKRLPEFTDGALKATRDKLLNPAPVHLDLEKVRIAEGLREVLRQLGEGHPAVKALLAGRTPEAAARAAVDGTALADPAARKALMEGGAPALAASKDPLIAFARVLDPLVRAAQARQQEEVQSVLDEHGGRIAGARFQVYGKAIYPDATFTLRLTFGPVATYPANGTLIQPFTTFYGLYDRAIGWGPEAEHGVWSLPRRWWDLKDKLDLATPFNFAYACDTVGGNSGSPVVNAKGELVGLNFDSNIEAQAGYYVYDGTSKRSIAVDARAIREALVKIMDAGWVVKELEGSK</sequence>
<dbReference type="PANTHER" id="PTHR38469:SF1">
    <property type="entry name" value="PERIPLASMIC PEPTIDASE SUBFAMILY S1B"/>
    <property type="match status" value="1"/>
</dbReference>
<dbReference type="GO" id="GO:0008239">
    <property type="term" value="F:dipeptidyl-peptidase activity"/>
    <property type="evidence" value="ECO:0007669"/>
    <property type="project" value="UniProtKB-UniRule"/>
</dbReference>
<dbReference type="GO" id="GO:0006508">
    <property type="term" value="P:proteolysis"/>
    <property type="evidence" value="ECO:0007669"/>
    <property type="project" value="UniProtKB-KW"/>
</dbReference>
<comment type="function">
    <text evidence="6">Catalyzes the removal of dipeptides from the N-terminus of oligopeptides.</text>
</comment>